<evidence type="ECO:0000313" key="3">
    <source>
        <dbReference type="EMBL" id="EHG21317.1"/>
    </source>
</evidence>
<keyword evidence="2" id="KW-1133">Transmembrane helix</keyword>
<dbReference type="PATRIC" id="fig|679201.3.peg.741"/>
<dbReference type="InterPro" id="IPR019734">
    <property type="entry name" value="TPR_rpt"/>
</dbReference>
<keyword evidence="1" id="KW-0802">TPR repeat</keyword>
<feature type="transmembrane region" description="Helical" evidence="2">
    <location>
        <begin position="21"/>
        <end position="43"/>
    </location>
</feature>
<keyword evidence="2" id="KW-0812">Transmembrane</keyword>
<accession>G5GNT0</accession>
<dbReference type="PROSITE" id="PS50005">
    <property type="entry name" value="TPR"/>
    <property type="match status" value="1"/>
</dbReference>
<evidence type="ECO:0000256" key="2">
    <source>
        <dbReference type="SAM" id="Phobius"/>
    </source>
</evidence>
<keyword evidence="4" id="KW-1185">Reference proteome</keyword>
<dbReference type="SUPFAM" id="SSF48452">
    <property type="entry name" value="TPR-like"/>
    <property type="match status" value="1"/>
</dbReference>
<feature type="repeat" description="TPR" evidence="1">
    <location>
        <begin position="189"/>
        <end position="222"/>
    </location>
</feature>
<protein>
    <submittedName>
        <fullName evidence="3">Uncharacterized protein</fullName>
    </submittedName>
</protein>
<name>G5GNT0_9FIRM</name>
<evidence type="ECO:0000256" key="1">
    <source>
        <dbReference type="PROSITE-ProRule" id="PRU00339"/>
    </source>
</evidence>
<dbReference type="AlphaFoldDB" id="G5GNT0"/>
<evidence type="ECO:0000313" key="4">
    <source>
        <dbReference type="Proteomes" id="UP000004129"/>
    </source>
</evidence>
<feature type="transmembrane region" description="Helical" evidence="2">
    <location>
        <begin position="49"/>
        <end position="70"/>
    </location>
</feature>
<dbReference type="Proteomes" id="UP000004129">
    <property type="component" value="Unassembled WGS sequence"/>
</dbReference>
<dbReference type="EMBL" id="ACZM01000007">
    <property type="protein sequence ID" value="EHG21317.1"/>
    <property type="molecule type" value="Genomic_DNA"/>
</dbReference>
<sequence length="276" mass="29672">MSAVLVNGEEQRGTTAMQTQIRLSALFLAAVISIGVVAGMIALRPPLTQMYYVQLGGLIAGAGLVVTLYNRFLTARARRRAEASSAASEGLGEDCSAEVVIPAAAAMNDAPAPTAYEETREAKAPLDVSAVAYPAAALVSEQPLLAQERPESMDVLLDMAYEAAADNPLRAIAAYRRALACYPEDSYIPYLIIELSTLYKNLGDYDAALALFDEALALPIIAKNAVMVQEFERSRRALTVVSHMLSAQGTPALPFDEVSKELLAEADRRAQELRKH</sequence>
<dbReference type="Gene3D" id="1.25.40.10">
    <property type="entry name" value="Tetratricopeptide repeat domain"/>
    <property type="match status" value="1"/>
</dbReference>
<dbReference type="InterPro" id="IPR011990">
    <property type="entry name" value="TPR-like_helical_dom_sf"/>
</dbReference>
<organism evidence="3 4">
    <name type="scientific">Selenomonas infelix ATCC 43532</name>
    <dbReference type="NCBI Taxonomy" id="679201"/>
    <lineage>
        <taxon>Bacteria</taxon>
        <taxon>Bacillati</taxon>
        <taxon>Bacillota</taxon>
        <taxon>Negativicutes</taxon>
        <taxon>Selenomonadales</taxon>
        <taxon>Selenomonadaceae</taxon>
        <taxon>Selenomonas</taxon>
    </lineage>
</organism>
<reference evidence="3 4" key="1">
    <citation type="submission" date="2011-08" db="EMBL/GenBank/DDBJ databases">
        <title>The Genome Sequence of Selenomonas infelix ATCC 43532.</title>
        <authorList>
            <consortium name="The Broad Institute Genome Sequencing Platform"/>
            <person name="Earl A."/>
            <person name="Ward D."/>
            <person name="Feldgarden M."/>
            <person name="Gevers D."/>
            <person name="Izard J."/>
            <person name="Blanton J.M."/>
            <person name="Baranova O.V."/>
            <person name="Dewhirst F.E."/>
            <person name="Young S.K."/>
            <person name="Zeng Q."/>
            <person name="Gargeya S."/>
            <person name="Fitzgerald M."/>
            <person name="Haas B."/>
            <person name="Abouelleil A."/>
            <person name="Alvarado L."/>
            <person name="Arachchi H.M."/>
            <person name="Berlin A."/>
            <person name="Brown A."/>
            <person name="Chapman S.B."/>
            <person name="Chen Z."/>
            <person name="Dunbar C."/>
            <person name="Freedman E."/>
            <person name="Gearin G."/>
            <person name="Gellesch M."/>
            <person name="Goldberg J."/>
            <person name="Griggs A."/>
            <person name="Gujja S."/>
            <person name="Heiman D."/>
            <person name="Howarth C."/>
            <person name="Larson L."/>
            <person name="Lui A."/>
            <person name="MacDonald P.J.P."/>
            <person name="Montmayeur A."/>
            <person name="Murphy C."/>
            <person name="Neiman D."/>
            <person name="Pearson M."/>
            <person name="Priest M."/>
            <person name="Roberts A."/>
            <person name="Saif S."/>
            <person name="Shea T."/>
            <person name="Shenoy N."/>
            <person name="Sisk P."/>
            <person name="Stolte C."/>
            <person name="Sykes S."/>
            <person name="Wortman J."/>
            <person name="Nusbaum C."/>
            <person name="Birren B."/>
        </authorList>
    </citation>
    <scope>NUCLEOTIDE SEQUENCE [LARGE SCALE GENOMIC DNA]</scope>
    <source>
        <strain evidence="3 4">ATCC 43532</strain>
    </source>
</reference>
<gene>
    <name evidence="3" type="ORF">HMPREF9334_00734</name>
</gene>
<proteinExistence type="predicted"/>
<comment type="caution">
    <text evidence="3">The sequence shown here is derived from an EMBL/GenBank/DDBJ whole genome shotgun (WGS) entry which is preliminary data.</text>
</comment>
<dbReference type="HOGENOM" id="CLU_1007930_0_0_9"/>
<keyword evidence="2" id="KW-0472">Membrane</keyword>
<dbReference type="STRING" id="679201.HMPREF9334_00734"/>